<dbReference type="Pfam" id="PF02527">
    <property type="entry name" value="GidB"/>
    <property type="match status" value="1"/>
</dbReference>
<keyword evidence="5" id="KW-0542">Nucleomorph</keyword>
<keyword evidence="2" id="KW-0698">rRNA processing</keyword>
<gene>
    <name evidence="5" type="primary">gidB</name>
    <name evidence="5" type="ORF">CPARA_3gp430</name>
</gene>
<protein>
    <submittedName>
        <fullName evidence="5">Glucose-inhibited division protein B</fullName>
    </submittedName>
</protein>
<dbReference type="EMBL" id="CP002174">
    <property type="protein sequence ID" value="AEA39088.1"/>
    <property type="molecule type" value="Genomic_DNA"/>
</dbReference>
<evidence type="ECO:0000256" key="2">
    <source>
        <dbReference type="ARBA" id="ARBA00022552"/>
    </source>
</evidence>
<keyword evidence="4" id="KW-1133">Transmembrane helix</keyword>
<proteinExistence type="inferred from homology"/>
<feature type="transmembrane region" description="Helical" evidence="4">
    <location>
        <begin position="119"/>
        <end position="138"/>
    </location>
</feature>
<feature type="transmembrane region" description="Helical" evidence="4">
    <location>
        <begin position="176"/>
        <end position="202"/>
    </location>
</feature>
<sequence length="251" mass="29704">MFVFFQTRLRIFVPVHKKVNISSKLVSKKILNISIDNRYHKLIYIEQKIQQFLFELPRAWVTFIEHVLIRNIYTNLISTRSLEIFYKTHLVDSLTLTSTLSALWIIRKKRFYIDIGTGNGFPGIILSIILPKCFFFLIDPTKKKVNFHYLTLLFLGLKNSKILLLKTNQLCKIKIFYNPCSIILTRAICKIVLLFDICFFLIQKENKLIMMKNNNNITEELKESMNSKYFKNIKIKNITVTSIKKKVKFSY</sequence>
<dbReference type="InterPro" id="IPR029063">
    <property type="entry name" value="SAM-dependent_MTases_sf"/>
</dbReference>
<keyword evidence="4" id="KW-0472">Membrane</keyword>
<dbReference type="RefSeq" id="XP_003239986.1">
    <property type="nucleotide sequence ID" value="XM_003239938.1"/>
</dbReference>
<evidence type="ECO:0000256" key="3">
    <source>
        <dbReference type="ARBA" id="ARBA00022679"/>
    </source>
</evidence>
<evidence type="ECO:0000256" key="4">
    <source>
        <dbReference type="SAM" id="Phobius"/>
    </source>
</evidence>
<dbReference type="AlphaFoldDB" id="F2HIG4"/>
<dbReference type="GO" id="GO:0070043">
    <property type="term" value="F:rRNA (guanine-N7-)-methyltransferase activity"/>
    <property type="evidence" value="ECO:0007669"/>
    <property type="project" value="TreeGrafter"/>
</dbReference>
<organism evidence="5 6">
    <name type="scientific">Cryptomonas paramaecium</name>
    <dbReference type="NCBI Taxonomy" id="2898"/>
    <lineage>
        <taxon>Eukaryota</taxon>
        <taxon>Cryptophyceae</taxon>
        <taxon>Cryptomonadales</taxon>
        <taxon>Cryptomonadaceae</taxon>
        <taxon>Cryptomonas</taxon>
    </lineage>
</organism>
<dbReference type="SUPFAM" id="SSF53335">
    <property type="entry name" value="S-adenosyl-L-methionine-dependent methyltransferases"/>
    <property type="match status" value="1"/>
</dbReference>
<dbReference type="InterPro" id="IPR003682">
    <property type="entry name" value="rRNA_ssu_MeTfrase_G"/>
</dbReference>
<dbReference type="Gene3D" id="3.40.50.150">
    <property type="entry name" value="Vaccinia Virus protein VP39"/>
    <property type="match status" value="1"/>
</dbReference>
<keyword evidence="4" id="KW-0812">Transmembrane</keyword>
<evidence type="ECO:0000256" key="1">
    <source>
        <dbReference type="ARBA" id="ARBA00022490"/>
    </source>
</evidence>
<dbReference type="GO" id="GO:0005829">
    <property type="term" value="C:cytosol"/>
    <property type="evidence" value="ECO:0007669"/>
    <property type="project" value="TreeGrafter"/>
</dbReference>
<keyword evidence="3" id="KW-0808">Transferase</keyword>
<dbReference type="PANTHER" id="PTHR31760">
    <property type="entry name" value="S-ADENOSYL-L-METHIONINE-DEPENDENT METHYLTRANSFERASES SUPERFAMILY PROTEIN"/>
    <property type="match status" value="1"/>
</dbReference>
<dbReference type="Proteomes" id="UP000243423">
    <property type="component" value="Nucleomorph 3"/>
</dbReference>
<evidence type="ECO:0000313" key="6">
    <source>
        <dbReference type="Proteomes" id="UP000243423"/>
    </source>
</evidence>
<keyword evidence="1" id="KW-0963">Cytoplasm</keyword>
<dbReference type="GeneID" id="10447345"/>
<evidence type="ECO:0000313" key="5">
    <source>
        <dbReference type="EMBL" id="AEA39088.1"/>
    </source>
</evidence>
<geneLocation type="nucleomorph" evidence="5"/>
<dbReference type="PANTHER" id="PTHR31760:SF0">
    <property type="entry name" value="S-ADENOSYL-L-METHIONINE-DEPENDENT METHYLTRANSFERASES SUPERFAMILY PROTEIN"/>
    <property type="match status" value="1"/>
</dbReference>
<dbReference type="HAMAP" id="MF_00074">
    <property type="entry name" value="16SrRNA_methyltr_G"/>
    <property type="match status" value="1"/>
</dbReference>
<name>F2HIG4_9CRYP</name>
<reference evidence="5 6" key="1">
    <citation type="journal article" date="2011" name="Genome Biol. Evol.">
        <title>Complete nucleomorph genome sequence of the nonphotosynthetic alga Cryptomonas paramecium reveals a core nucleomorph gene set.</title>
        <authorList>
            <person name="Tanifuji G."/>
            <person name="Onodera N.T."/>
            <person name="Wheeler T.J."/>
            <person name="Dlutek M."/>
            <person name="Donaher N."/>
            <person name="Archibald J.M."/>
        </authorList>
    </citation>
    <scope>NUCLEOTIDE SEQUENCE [LARGE SCALE GENOMIC DNA]</scope>
    <source>
        <strain evidence="5 6">CCAP977/2A</strain>
    </source>
</reference>
<accession>F2HIG4</accession>